<comment type="caution">
    <text evidence="2">The sequence shown here is derived from an EMBL/GenBank/DDBJ whole genome shotgun (WGS) entry which is preliminary data.</text>
</comment>
<evidence type="ECO:0000313" key="3">
    <source>
        <dbReference type="Proteomes" id="UP000013084"/>
    </source>
</evidence>
<dbReference type="Proteomes" id="UP000013084">
    <property type="component" value="Unassembled WGS sequence"/>
</dbReference>
<gene>
    <name evidence="2" type="ORF">F902_03266</name>
</gene>
<accession>N9RDX6</accession>
<dbReference type="EMBL" id="APRN01000038">
    <property type="protein sequence ID" value="ENX56169.1"/>
    <property type="molecule type" value="Genomic_DNA"/>
</dbReference>
<sequence length="75" mass="7928">MCGGGFIRNTAKLFGFDTGQNTTKPYDAEAEQKKASDESAQASNEAIAARNKRKASTVLSSQENTPTQTKTTLGG</sequence>
<feature type="compositionally biased region" description="Basic and acidic residues" evidence="1">
    <location>
        <begin position="26"/>
        <end position="37"/>
    </location>
</feature>
<dbReference type="HOGENOM" id="CLU_198722_0_0_6"/>
<organism evidence="2 3">
    <name type="scientific">Acinetobacter higginsii</name>
    <dbReference type="NCBI Taxonomy" id="70347"/>
    <lineage>
        <taxon>Bacteria</taxon>
        <taxon>Pseudomonadati</taxon>
        <taxon>Pseudomonadota</taxon>
        <taxon>Gammaproteobacteria</taxon>
        <taxon>Moraxellales</taxon>
        <taxon>Moraxellaceae</taxon>
        <taxon>Acinetobacter</taxon>
    </lineage>
</organism>
<dbReference type="OrthoDB" id="9964911at2"/>
<protein>
    <submittedName>
        <fullName evidence="2">Uncharacterized protein</fullName>
    </submittedName>
</protein>
<dbReference type="RefSeq" id="WP_005204972.1">
    <property type="nucleotide sequence ID" value="NZ_KB850072.1"/>
</dbReference>
<evidence type="ECO:0000313" key="2">
    <source>
        <dbReference type="EMBL" id="ENX56169.1"/>
    </source>
</evidence>
<feature type="region of interest" description="Disordered" evidence="1">
    <location>
        <begin position="16"/>
        <end position="75"/>
    </location>
</feature>
<proteinExistence type="predicted"/>
<dbReference type="PATRIC" id="fig|1217700.3.peg.3180"/>
<keyword evidence="3" id="KW-1185">Reference proteome</keyword>
<name>N9RDX6_9GAMM</name>
<feature type="compositionally biased region" description="Polar residues" evidence="1">
    <location>
        <begin position="57"/>
        <end position="75"/>
    </location>
</feature>
<dbReference type="AlphaFoldDB" id="N9RDX6"/>
<evidence type="ECO:0000256" key="1">
    <source>
        <dbReference type="SAM" id="MobiDB-lite"/>
    </source>
</evidence>
<reference evidence="2 3" key="1">
    <citation type="submission" date="2013-02" db="EMBL/GenBank/DDBJ databases">
        <title>The Genome Sequence of Acinetobacter sp. CIP 70.18.</title>
        <authorList>
            <consortium name="The Broad Institute Genome Sequencing Platform"/>
            <consortium name="The Broad Institute Genome Sequencing Center for Infectious Disease"/>
            <person name="Cerqueira G."/>
            <person name="Feldgarden M."/>
            <person name="Courvalin P."/>
            <person name="Perichon B."/>
            <person name="Grillot-Courvalin C."/>
            <person name="Clermont D."/>
            <person name="Rocha E."/>
            <person name="Yoon E.-J."/>
            <person name="Nemec A."/>
            <person name="Walker B."/>
            <person name="Young S.K."/>
            <person name="Zeng Q."/>
            <person name="Gargeya S."/>
            <person name="Fitzgerald M."/>
            <person name="Haas B."/>
            <person name="Abouelleil A."/>
            <person name="Alvarado L."/>
            <person name="Arachchi H.M."/>
            <person name="Berlin A.M."/>
            <person name="Chapman S.B."/>
            <person name="Dewar J."/>
            <person name="Goldberg J."/>
            <person name="Griggs A."/>
            <person name="Gujja S."/>
            <person name="Hansen M."/>
            <person name="Howarth C."/>
            <person name="Imamovic A."/>
            <person name="Larimer J."/>
            <person name="McCowan C."/>
            <person name="Murphy C."/>
            <person name="Neiman D."/>
            <person name="Pearson M."/>
            <person name="Priest M."/>
            <person name="Roberts A."/>
            <person name="Saif S."/>
            <person name="Shea T."/>
            <person name="Sisk P."/>
            <person name="Sykes S."/>
            <person name="Wortman J."/>
            <person name="Nusbaum C."/>
            <person name="Birren B."/>
        </authorList>
    </citation>
    <scope>NUCLEOTIDE SEQUENCE [LARGE SCALE GENOMIC DNA]</scope>
    <source>
        <strain evidence="2 3">CIP 70.18</strain>
    </source>
</reference>